<feature type="domain" description="FAD/NAD(P)-binding" evidence="1">
    <location>
        <begin position="3"/>
        <end position="288"/>
    </location>
</feature>
<organism evidence="2 3">
    <name type="scientific">Phaeocystidibacter luteus</name>
    <dbReference type="NCBI Taxonomy" id="911197"/>
    <lineage>
        <taxon>Bacteria</taxon>
        <taxon>Pseudomonadati</taxon>
        <taxon>Bacteroidota</taxon>
        <taxon>Flavobacteriia</taxon>
        <taxon>Flavobacteriales</taxon>
        <taxon>Phaeocystidibacteraceae</taxon>
        <taxon>Phaeocystidibacter</taxon>
    </lineage>
</organism>
<evidence type="ECO:0000313" key="2">
    <source>
        <dbReference type="EMBL" id="KAB2814353.1"/>
    </source>
</evidence>
<dbReference type="Gene3D" id="3.50.50.100">
    <property type="match status" value="1"/>
</dbReference>
<proteinExistence type="predicted"/>
<dbReference type="PANTHER" id="PTHR43755">
    <property type="match status" value="1"/>
</dbReference>
<dbReference type="InterPro" id="IPR023753">
    <property type="entry name" value="FAD/NAD-binding_dom"/>
</dbReference>
<dbReference type="Proteomes" id="UP000468650">
    <property type="component" value="Unassembled WGS sequence"/>
</dbReference>
<comment type="caution">
    <text evidence="2">The sequence shown here is derived from an EMBL/GenBank/DDBJ whole genome shotgun (WGS) entry which is preliminary data.</text>
</comment>
<dbReference type="InterPro" id="IPR036188">
    <property type="entry name" value="FAD/NAD-bd_sf"/>
</dbReference>
<dbReference type="OrthoDB" id="9781621at2"/>
<dbReference type="AlphaFoldDB" id="A0A6N6RJ28"/>
<dbReference type="GO" id="GO:0016491">
    <property type="term" value="F:oxidoreductase activity"/>
    <property type="evidence" value="ECO:0007669"/>
    <property type="project" value="InterPro"/>
</dbReference>
<accession>A0A6N6RJ28</accession>
<name>A0A6N6RJ28_9FLAO</name>
<gene>
    <name evidence="2" type="ORF">F8C67_01065</name>
</gene>
<dbReference type="InterPro" id="IPR052541">
    <property type="entry name" value="SQRD"/>
</dbReference>
<dbReference type="PANTHER" id="PTHR43755:SF1">
    <property type="entry name" value="FAD-DEPENDENT PYRIDINE NUCLEOTIDE-DISULPHIDE OXIDOREDUCTASE"/>
    <property type="match status" value="1"/>
</dbReference>
<reference evidence="2 3" key="1">
    <citation type="submission" date="2019-09" db="EMBL/GenBank/DDBJ databases">
        <title>Genomes of family Cryomorphaceae.</title>
        <authorList>
            <person name="Bowman J.P."/>
        </authorList>
    </citation>
    <scope>NUCLEOTIDE SEQUENCE [LARGE SCALE GENOMIC DNA]</scope>
    <source>
        <strain evidence="2 3">LMG 25704</strain>
    </source>
</reference>
<keyword evidence="3" id="KW-1185">Reference proteome</keyword>
<protein>
    <submittedName>
        <fullName evidence="2">NAD(FAD)-dependent dehydrogenase</fullName>
    </submittedName>
</protein>
<evidence type="ECO:0000313" key="3">
    <source>
        <dbReference type="Proteomes" id="UP000468650"/>
    </source>
</evidence>
<dbReference type="Pfam" id="PF07992">
    <property type="entry name" value="Pyr_redox_2"/>
    <property type="match status" value="1"/>
</dbReference>
<dbReference type="SUPFAM" id="SSF51905">
    <property type="entry name" value="FAD/NAD(P)-binding domain"/>
    <property type="match status" value="2"/>
</dbReference>
<dbReference type="RefSeq" id="WP_151665933.1">
    <property type="nucleotide sequence ID" value="NZ_WBVO01000001.1"/>
</dbReference>
<dbReference type="EMBL" id="WBVO01000001">
    <property type="protein sequence ID" value="KAB2814353.1"/>
    <property type="molecule type" value="Genomic_DNA"/>
</dbReference>
<evidence type="ECO:0000259" key="1">
    <source>
        <dbReference type="Pfam" id="PF07992"/>
    </source>
</evidence>
<sequence length="400" mass="44931">MKKTVIIGGNFAGFTAALELKRKGGQQHEVLVIDKSPLFTFIPSLIWVPFKRRDMKDITIRKDEIFKKKGVGFMLATALEVDPDNNLVKTNKGDVYYDELVIATGPKVKYDVAPGVREHAHYVGTPNGAMKIRKTLEEFAKNPGPVVIGATQSAGCMGAAYEFLFNFEQWLREKKIRKKVDLHWVTPETFLGHFGIDGMTGAKTMLETFMKMFNIHFHTEVAVDKMDSEKVYLSDGTELPYKFSMMMPPFVGVDFVTNSPKLQATAAGYLPVGEDYRHPAYPNVWAAGIAVDVPLPFTPGKVPFGSPKTGYPSDETGKIVAENIVRVHKGKTELKKKAWGKIPGLCVMDAGKKEVWIISNHLFKPRSFAIMVPNVIYDFGKVLFEKYFMWKTKHGYSYLP</sequence>